<sequence length="156" mass="16437">MKTFIASLLALCSATAFSAEPALLEDALSCKLKDNQVASLMRELATRQPAFAKPATQYGAPAADVYQLNKPASALGYSSAEIVVTPGRILLAVPAESVAKAIAKLKLEEDSYGPASRLVRPTVSIVAFQLTHKSLQNKLLVGCEYASADAAAWIGQ</sequence>
<keyword evidence="1" id="KW-0732">Signal</keyword>
<dbReference type="OrthoDB" id="9181170at2"/>
<keyword evidence="3" id="KW-1185">Reference proteome</keyword>
<proteinExistence type="predicted"/>
<feature type="chain" id="PRO_5021971073" evidence="1">
    <location>
        <begin position="19"/>
        <end position="156"/>
    </location>
</feature>
<dbReference type="AlphaFoldDB" id="A0A562QXJ6"/>
<dbReference type="EMBL" id="VLLB01000013">
    <property type="protein sequence ID" value="TWI60930.1"/>
    <property type="molecule type" value="Genomic_DNA"/>
</dbReference>
<feature type="signal peptide" evidence="1">
    <location>
        <begin position="1"/>
        <end position="18"/>
    </location>
</feature>
<organism evidence="2 3">
    <name type="scientific">Pseudoduganella lurida</name>
    <dbReference type="NCBI Taxonomy" id="1036180"/>
    <lineage>
        <taxon>Bacteria</taxon>
        <taxon>Pseudomonadati</taxon>
        <taxon>Pseudomonadota</taxon>
        <taxon>Betaproteobacteria</taxon>
        <taxon>Burkholderiales</taxon>
        <taxon>Oxalobacteraceae</taxon>
        <taxon>Telluria group</taxon>
        <taxon>Pseudoduganella</taxon>
    </lineage>
</organism>
<evidence type="ECO:0000256" key="1">
    <source>
        <dbReference type="SAM" id="SignalP"/>
    </source>
</evidence>
<accession>A0A562QXJ6</accession>
<reference evidence="2 3" key="1">
    <citation type="journal article" date="2015" name="Stand. Genomic Sci.">
        <title>Genomic Encyclopedia of Bacterial and Archaeal Type Strains, Phase III: the genomes of soil and plant-associated and newly described type strains.</title>
        <authorList>
            <person name="Whitman W.B."/>
            <person name="Woyke T."/>
            <person name="Klenk H.P."/>
            <person name="Zhou Y."/>
            <person name="Lilburn T.G."/>
            <person name="Beck B.J."/>
            <person name="De Vos P."/>
            <person name="Vandamme P."/>
            <person name="Eisen J.A."/>
            <person name="Garrity G."/>
            <person name="Hugenholtz P."/>
            <person name="Kyrpides N.C."/>
        </authorList>
    </citation>
    <scope>NUCLEOTIDE SEQUENCE [LARGE SCALE GENOMIC DNA]</scope>
    <source>
        <strain evidence="2 3">CGMCC 1.10822</strain>
    </source>
</reference>
<dbReference type="Proteomes" id="UP000318431">
    <property type="component" value="Unassembled WGS sequence"/>
</dbReference>
<evidence type="ECO:0000313" key="3">
    <source>
        <dbReference type="Proteomes" id="UP000318431"/>
    </source>
</evidence>
<gene>
    <name evidence="2" type="ORF">IP91_04895</name>
</gene>
<protein>
    <submittedName>
        <fullName evidence="2">Uncharacterized protein</fullName>
    </submittedName>
</protein>
<dbReference type="RefSeq" id="WP_145652983.1">
    <property type="nucleotide sequence ID" value="NZ_VLLB01000013.1"/>
</dbReference>
<evidence type="ECO:0000313" key="2">
    <source>
        <dbReference type="EMBL" id="TWI60930.1"/>
    </source>
</evidence>
<name>A0A562QXJ6_9BURK</name>
<comment type="caution">
    <text evidence="2">The sequence shown here is derived from an EMBL/GenBank/DDBJ whole genome shotgun (WGS) entry which is preliminary data.</text>
</comment>